<accession>A0A316VLK8</accession>
<dbReference type="InParanoid" id="A0A316VLK8"/>
<sequence>MLFSQAILFAFATILIIATSTLSSTNEPGPSNEINLPERPRTAINRAQSTTTRHRGNRMVAGQTGGNASNSITKAILAKKSIKKARKNVQLRAQRNSANRGLGKVAPEPGMN</sequence>
<organism evidence="3 4">
    <name type="scientific">Meira miltonrushii</name>
    <dbReference type="NCBI Taxonomy" id="1280837"/>
    <lineage>
        <taxon>Eukaryota</taxon>
        <taxon>Fungi</taxon>
        <taxon>Dikarya</taxon>
        <taxon>Basidiomycota</taxon>
        <taxon>Ustilaginomycotina</taxon>
        <taxon>Exobasidiomycetes</taxon>
        <taxon>Exobasidiales</taxon>
        <taxon>Brachybasidiaceae</taxon>
        <taxon>Meira</taxon>
    </lineage>
</organism>
<feature type="region of interest" description="Disordered" evidence="1">
    <location>
        <begin position="90"/>
        <end position="112"/>
    </location>
</feature>
<evidence type="ECO:0000313" key="4">
    <source>
        <dbReference type="Proteomes" id="UP000245771"/>
    </source>
</evidence>
<proteinExistence type="predicted"/>
<evidence type="ECO:0000256" key="1">
    <source>
        <dbReference type="SAM" id="MobiDB-lite"/>
    </source>
</evidence>
<gene>
    <name evidence="3" type="ORF">FA14DRAFT_177786</name>
</gene>
<dbReference type="GeneID" id="37022554"/>
<dbReference type="RefSeq" id="XP_025358821.1">
    <property type="nucleotide sequence ID" value="XM_025500773.1"/>
</dbReference>
<keyword evidence="4" id="KW-1185">Reference proteome</keyword>
<name>A0A316VLK8_9BASI</name>
<reference evidence="3 4" key="1">
    <citation type="journal article" date="2018" name="Mol. Biol. Evol.">
        <title>Broad Genomic Sampling Reveals a Smut Pathogenic Ancestry of the Fungal Clade Ustilaginomycotina.</title>
        <authorList>
            <person name="Kijpornyongpan T."/>
            <person name="Mondo S.J."/>
            <person name="Barry K."/>
            <person name="Sandor L."/>
            <person name="Lee J."/>
            <person name="Lipzen A."/>
            <person name="Pangilinan J."/>
            <person name="LaButti K."/>
            <person name="Hainaut M."/>
            <person name="Henrissat B."/>
            <person name="Grigoriev I.V."/>
            <person name="Spatafora J.W."/>
            <person name="Aime M.C."/>
        </authorList>
    </citation>
    <scope>NUCLEOTIDE SEQUENCE [LARGE SCALE GENOMIC DNA]</scope>
    <source>
        <strain evidence="3 4">MCA 3882</strain>
    </source>
</reference>
<dbReference type="AlphaFoldDB" id="A0A316VLK8"/>
<evidence type="ECO:0000313" key="3">
    <source>
        <dbReference type="EMBL" id="PWN38519.1"/>
    </source>
</evidence>
<dbReference type="Proteomes" id="UP000245771">
    <property type="component" value="Unassembled WGS sequence"/>
</dbReference>
<protein>
    <submittedName>
        <fullName evidence="3">Uncharacterized protein</fullName>
    </submittedName>
</protein>
<feature type="signal peptide" evidence="2">
    <location>
        <begin position="1"/>
        <end position="23"/>
    </location>
</feature>
<dbReference type="EMBL" id="KZ819602">
    <property type="protein sequence ID" value="PWN38519.1"/>
    <property type="molecule type" value="Genomic_DNA"/>
</dbReference>
<feature type="region of interest" description="Disordered" evidence="1">
    <location>
        <begin position="22"/>
        <end position="68"/>
    </location>
</feature>
<keyword evidence="2" id="KW-0732">Signal</keyword>
<feature type="chain" id="PRO_5016434853" evidence="2">
    <location>
        <begin position="24"/>
        <end position="112"/>
    </location>
</feature>
<evidence type="ECO:0000256" key="2">
    <source>
        <dbReference type="SAM" id="SignalP"/>
    </source>
</evidence>